<evidence type="ECO:0000256" key="1">
    <source>
        <dbReference type="SAM" id="MobiDB-lite"/>
    </source>
</evidence>
<reference evidence="3" key="1">
    <citation type="submission" date="2017-08" db="EMBL/GenBank/DDBJ databases">
        <authorList>
            <person name="Varghese N."/>
            <person name="Submissions S."/>
        </authorList>
    </citation>
    <scope>NUCLEOTIDE SEQUENCE [LARGE SCALE GENOMIC DNA]</scope>
    <source>
        <strain evidence="3">JA276</strain>
    </source>
</reference>
<keyword evidence="3" id="KW-1185">Reference proteome</keyword>
<dbReference type="EMBL" id="OBMT01000012">
    <property type="protein sequence ID" value="SOC14841.1"/>
    <property type="molecule type" value="Genomic_DNA"/>
</dbReference>
<name>A0A285T1B3_9RHOB</name>
<evidence type="ECO:0000313" key="3">
    <source>
        <dbReference type="Proteomes" id="UP000219111"/>
    </source>
</evidence>
<protein>
    <submittedName>
        <fullName evidence="2">Uncharacterized protein</fullName>
    </submittedName>
</protein>
<dbReference type="Proteomes" id="UP000219111">
    <property type="component" value="Unassembled WGS sequence"/>
</dbReference>
<evidence type="ECO:0000313" key="2">
    <source>
        <dbReference type="EMBL" id="SOC14841.1"/>
    </source>
</evidence>
<gene>
    <name evidence="2" type="ORF">SAMN05877831_11283</name>
</gene>
<accession>A0A285T1B3</accession>
<dbReference type="SUPFAM" id="SSF53187">
    <property type="entry name" value="Zn-dependent exopeptidases"/>
    <property type="match status" value="1"/>
</dbReference>
<sequence length="145" mass="15062">MVMWGFVLPILGSVKTYCEGHGAAAGNQPVVDGGVARAGLCRAVRRADGAGGGHSIVASIPSGGGEKAIGLRADFDALPWKSQIPGRVHLYGHDGHRVMLPGAAHYLPETRNSNGTVTVNNATPKSSKRGRQDAMTGPRSARLRA</sequence>
<dbReference type="AlphaFoldDB" id="A0A285T1B3"/>
<dbReference type="Gene3D" id="3.40.630.10">
    <property type="entry name" value="Zn peptidases"/>
    <property type="match status" value="1"/>
</dbReference>
<proteinExistence type="predicted"/>
<feature type="compositionally biased region" description="Polar residues" evidence="1">
    <location>
        <begin position="110"/>
        <end position="125"/>
    </location>
</feature>
<feature type="region of interest" description="Disordered" evidence="1">
    <location>
        <begin position="109"/>
        <end position="145"/>
    </location>
</feature>
<organism evidence="2 3">
    <name type="scientific">Rhodobacter maris</name>
    <dbReference type="NCBI Taxonomy" id="446682"/>
    <lineage>
        <taxon>Bacteria</taxon>
        <taxon>Pseudomonadati</taxon>
        <taxon>Pseudomonadota</taxon>
        <taxon>Alphaproteobacteria</taxon>
        <taxon>Rhodobacterales</taxon>
        <taxon>Rhodobacter group</taxon>
        <taxon>Rhodobacter</taxon>
    </lineage>
</organism>